<evidence type="ECO:0000259" key="2">
    <source>
        <dbReference type="Pfam" id="PF06812"/>
    </source>
</evidence>
<dbReference type="RefSeq" id="WP_070557113.1">
    <property type="nucleotide sequence ID" value="NZ_CAAKNQ010000061.1"/>
</dbReference>
<evidence type="ECO:0000256" key="1">
    <source>
        <dbReference type="SAM" id="Phobius"/>
    </source>
</evidence>
<feature type="transmembrane region" description="Helical" evidence="1">
    <location>
        <begin position="233"/>
        <end position="258"/>
    </location>
</feature>
<dbReference type="Pfam" id="PF12486">
    <property type="entry name" value="VasL"/>
    <property type="match status" value="1"/>
</dbReference>
<keyword evidence="1" id="KW-0472">Membrane</keyword>
<dbReference type="EMBL" id="CACRTM010000032">
    <property type="protein sequence ID" value="VYU55731.1"/>
    <property type="molecule type" value="Genomic_DNA"/>
</dbReference>
<proteinExistence type="predicted"/>
<gene>
    <name evidence="4" type="ORF">KOLFYP65_04549</name>
</gene>
<accession>A0A6N3FUR7</accession>
<keyword evidence="1" id="KW-1133">Transmembrane helix</keyword>
<dbReference type="PANTHER" id="PTHR37024">
    <property type="entry name" value="TYPE VI SECRETION SYSTEM DUF2094 AND IMPA-RELATED DOMAIN PROTEIN"/>
    <property type="match status" value="1"/>
</dbReference>
<evidence type="ECO:0000259" key="3">
    <source>
        <dbReference type="Pfam" id="PF12486"/>
    </source>
</evidence>
<name>A0A6N3FUR7_KLEOX</name>
<keyword evidence="1" id="KW-0812">Transmembrane</keyword>
<evidence type="ECO:0000313" key="4">
    <source>
        <dbReference type="EMBL" id="VYU55731.1"/>
    </source>
</evidence>
<reference evidence="4" key="1">
    <citation type="submission" date="2019-11" db="EMBL/GenBank/DDBJ databases">
        <authorList>
            <person name="Feng L."/>
        </authorList>
    </citation>
    <scope>NUCLEOTIDE SEQUENCE</scope>
    <source>
        <strain evidence="4">KOxytocaLFYP65</strain>
    </source>
</reference>
<dbReference type="PANTHER" id="PTHR37024:SF5">
    <property type="entry name" value="IMPA N-TERMINAL DOMAIN-CONTAINING PROTEIN"/>
    <property type="match status" value="1"/>
</dbReference>
<dbReference type="Pfam" id="PF06812">
    <property type="entry name" value="ImpA_N"/>
    <property type="match status" value="1"/>
</dbReference>
<dbReference type="InterPro" id="IPR010657">
    <property type="entry name" value="ImpA_N"/>
</dbReference>
<protein>
    <submittedName>
        <fullName evidence="4">ImpA domain protein</fullName>
    </submittedName>
</protein>
<organism evidence="4">
    <name type="scientific">Klebsiella oxytoca</name>
    <dbReference type="NCBI Taxonomy" id="571"/>
    <lineage>
        <taxon>Bacteria</taxon>
        <taxon>Pseudomonadati</taxon>
        <taxon>Pseudomonadota</taxon>
        <taxon>Gammaproteobacteria</taxon>
        <taxon>Enterobacterales</taxon>
        <taxon>Enterobacteriaceae</taxon>
        <taxon>Klebsiella/Raoultella group</taxon>
        <taxon>Klebsiella</taxon>
    </lineage>
</organism>
<dbReference type="InterPro" id="IPR021069">
    <property type="entry name" value="ImpA_C"/>
</dbReference>
<feature type="domain" description="ImpA C-terminal" evidence="3">
    <location>
        <begin position="301"/>
        <end position="443"/>
    </location>
</feature>
<sequence length="455" mass="51650">MKTPHSSFISPFRTGGDPCTFREAGELQAEIGKLTHPARPDVDWGRVESLSLALFRQNGVELQTLVCYALARTRQYGIAGMVDALDALAALINQRWGDFWPLQVHSRIALLAWLAEKMKQALRTQDLQYQDLAQINHCSQHLTEIENVLRRCEVWHMSKLEQLAVQLRNAAMRLERLAPQGEKTAAKKIARERPWPRDVKNGAKKTAEAQALRKHDESLLLKKTTESPRQRRVWPGFIAGMLTMVCLGGCGFWGWSWLNPPEMGLREAQTATSVLALALPSAPGRDGNKMLSWAQGMATTRAQLKRLNDLPPLWPLRQEEALLLALESRWPNNSQIKAMRAEWRKQREASALAVPELQRYAQAQAKLRQLSLRLDALDERKGRYMTASELKSAIFSIRQLLQTPPLEEQLRQLEAQVRAGSLSPVLQMQIDFHFKQLLSRYAILLDSTEVKPNPQ</sequence>
<feature type="domain" description="ImpA N-terminal" evidence="2">
    <location>
        <begin position="28"/>
        <end position="115"/>
    </location>
</feature>
<dbReference type="AlphaFoldDB" id="A0A6N3FUR7"/>